<protein>
    <submittedName>
        <fullName evidence="2">Uncharacterized protein</fullName>
    </submittedName>
</protein>
<proteinExistence type="predicted"/>
<sequence>MVRLMIVIAICFLAVLSVQAWIDHPEHFMLDVDCKNEAKCGPVFGKAVTQVCGDTKPNCDLGIVTKCCVKCTCDDIKAACCP</sequence>
<dbReference type="WBParaSite" id="PS1159_v2.g16554.t1">
    <property type="protein sequence ID" value="PS1159_v2.g16554.t1"/>
    <property type="gene ID" value="PS1159_v2.g16554"/>
</dbReference>
<name>A0AC35FED7_9BILA</name>
<dbReference type="Proteomes" id="UP000887580">
    <property type="component" value="Unplaced"/>
</dbReference>
<evidence type="ECO:0000313" key="2">
    <source>
        <dbReference type="WBParaSite" id="PS1159_v2.g16554.t1"/>
    </source>
</evidence>
<accession>A0AC35FED7</accession>
<organism evidence="1 2">
    <name type="scientific">Panagrolaimus sp. PS1159</name>
    <dbReference type="NCBI Taxonomy" id="55785"/>
    <lineage>
        <taxon>Eukaryota</taxon>
        <taxon>Metazoa</taxon>
        <taxon>Ecdysozoa</taxon>
        <taxon>Nematoda</taxon>
        <taxon>Chromadorea</taxon>
        <taxon>Rhabditida</taxon>
        <taxon>Tylenchina</taxon>
        <taxon>Panagrolaimomorpha</taxon>
        <taxon>Panagrolaimoidea</taxon>
        <taxon>Panagrolaimidae</taxon>
        <taxon>Panagrolaimus</taxon>
    </lineage>
</organism>
<reference evidence="2" key="1">
    <citation type="submission" date="2022-11" db="UniProtKB">
        <authorList>
            <consortium name="WormBaseParasite"/>
        </authorList>
    </citation>
    <scope>IDENTIFICATION</scope>
</reference>
<evidence type="ECO:0000313" key="1">
    <source>
        <dbReference type="Proteomes" id="UP000887580"/>
    </source>
</evidence>